<dbReference type="InterPro" id="IPR013783">
    <property type="entry name" value="Ig-like_fold"/>
</dbReference>
<dbReference type="Gene3D" id="2.60.40.10">
    <property type="entry name" value="Immunoglobulins"/>
    <property type="match status" value="6"/>
</dbReference>
<gene>
    <name evidence="21" type="primary">PECAM1</name>
</gene>
<dbReference type="InterPro" id="IPR007110">
    <property type="entry name" value="Ig-like_dom"/>
</dbReference>
<dbReference type="InterPro" id="IPR003598">
    <property type="entry name" value="Ig_sub2"/>
</dbReference>
<dbReference type="InterPro" id="IPR003599">
    <property type="entry name" value="Ig_sub"/>
</dbReference>
<dbReference type="RefSeq" id="XP_044305399.1">
    <property type="nucleotide sequence ID" value="XM_044449464.1"/>
</dbReference>
<dbReference type="GO" id="GO:0007166">
    <property type="term" value="P:cell surface receptor signaling pathway"/>
    <property type="evidence" value="ECO:0007669"/>
    <property type="project" value="TreeGrafter"/>
</dbReference>
<proteinExistence type="predicted"/>
<evidence type="ECO:0000259" key="20">
    <source>
        <dbReference type="PROSITE" id="PS50835"/>
    </source>
</evidence>
<dbReference type="GO" id="GO:0070161">
    <property type="term" value="C:anchoring junction"/>
    <property type="evidence" value="ECO:0007669"/>
    <property type="project" value="UniProtKB-SubCell"/>
</dbReference>
<keyword evidence="8" id="KW-0677">Repeat</keyword>
<comment type="subcellular location">
    <subcellularLocation>
        <location evidence="2">Cell junction</location>
    </subcellularLocation>
    <subcellularLocation>
        <location evidence="1">Cell membrane</location>
        <topology evidence="1">Single-pass type I membrane protein</topology>
    </subcellularLocation>
    <subcellularLocation>
        <location evidence="3">Membrane raft</location>
    </subcellularLocation>
</comment>
<evidence type="ECO:0000256" key="3">
    <source>
        <dbReference type="ARBA" id="ARBA00004285"/>
    </source>
</evidence>
<dbReference type="GO" id="GO:0045121">
    <property type="term" value="C:membrane raft"/>
    <property type="evidence" value="ECO:0007669"/>
    <property type="project" value="UniProtKB-SubCell"/>
</dbReference>
<evidence type="ECO:0000256" key="1">
    <source>
        <dbReference type="ARBA" id="ARBA00004251"/>
    </source>
</evidence>
<evidence type="ECO:0000256" key="13">
    <source>
        <dbReference type="ARBA" id="ARBA00023157"/>
    </source>
</evidence>
<evidence type="ECO:0000256" key="16">
    <source>
        <dbReference type="ARBA" id="ARBA00049765"/>
    </source>
</evidence>
<organism evidence="21 22">
    <name type="scientific">Varanus komodoensis</name>
    <name type="common">Komodo dragon</name>
    <dbReference type="NCBI Taxonomy" id="61221"/>
    <lineage>
        <taxon>Eukaryota</taxon>
        <taxon>Metazoa</taxon>
        <taxon>Chordata</taxon>
        <taxon>Craniata</taxon>
        <taxon>Vertebrata</taxon>
        <taxon>Euteleostomi</taxon>
        <taxon>Lepidosauria</taxon>
        <taxon>Squamata</taxon>
        <taxon>Bifurcata</taxon>
        <taxon>Unidentata</taxon>
        <taxon>Episquamata</taxon>
        <taxon>Toxicofera</taxon>
        <taxon>Anguimorpha</taxon>
        <taxon>Paleoanguimorpha</taxon>
        <taxon>Varanoidea</taxon>
        <taxon>Varanidae</taxon>
        <taxon>Varanus</taxon>
    </lineage>
</organism>
<dbReference type="Pfam" id="PF13895">
    <property type="entry name" value="Ig_2"/>
    <property type="match status" value="4"/>
</dbReference>
<accession>A0A8D2J0A7</accession>
<keyword evidence="13" id="KW-1015">Disulfide bond</keyword>
<evidence type="ECO:0000256" key="6">
    <source>
        <dbReference type="ARBA" id="ARBA00022692"/>
    </source>
</evidence>
<evidence type="ECO:0000256" key="11">
    <source>
        <dbReference type="ARBA" id="ARBA00022989"/>
    </source>
</evidence>
<feature type="region of interest" description="Disordered" evidence="17">
    <location>
        <begin position="646"/>
        <end position="706"/>
    </location>
</feature>
<evidence type="ECO:0000256" key="7">
    <source>
        <dbReference type="ARBA" id="ARBA00022729"/>
    </source>
</evidence>
<evidence type="ECO:0000256" key="5">
    <source>
        <dbReference type="ARBA" id="ARBA00022553"/>
    </source>
</evidence>
<evidence type="ECO:0000256" key="15">
    <source>
        <dbReference type="ARBA" id="ARBA00023319"/>
    </source>
</evidence>
<dbReference type="PIRSF" id="PIRSF000615">
    <property type="entry name" value="TyrPK_CSF1-R"/>
    <property type="match status" value="1"/>
</dbReference>
<dbReference type="GeneID" id="123033082"/>
<keyword evidence="10" id="KW-0965">Cell junction</keyword>
<feature type="compositionally biased region" description="Basic and acidic residues" evidence="17">
    <location>
        <begin position="655"/>
        <end position="669"/>
    </location>
</feature>
<keyword evidence="14" id="KW-0325">Glycoprotein</keyword>
<dbReference type="GO" id="GO:0098742">
    <property type="term" value="P:cell-cell adhesion via plasma-membrane adhesion molecules"/>
    <property type="evidence" value="ECO:0007669"/>
    <property type="project" value="TreeGrafter"/>
</dbReference>
<evidence type="ECO:0000256" key="10">
    <source>
        <dbReference type="ARBA" id="ARBA00022949"/>
    </source>
</evidence>
<keyword evidence="11 18" id="KW-1133">Transmembrane helix</keyword>
<feature type="domain" description="Ig-like" evidence="20">
    <location>
        <begin position="25"/>
        <end position="114"/>
    </location>
</feature>
<evidence type="ECO:0000256" key="17">
    <source>
        <dbReference type="SAM" id="MobiDB-lite"/>
    </source>
</evidence>
<evidence type="ECO:0000256" key="12">
    <source>
        <dbReference type="ARBA" id="ARBA00023136"/>
    </source>
</evidence>
<dbReference type="GO" id="GO:0009897">
    <property type="term" value="C:external side of plasma membrane"/>
    <property type="evidence" value="ECO:0007669"/>
    <property type="project" value="TreeGrafter"/>
</dbReference>
<dbReference type="Ensembl" id="ENSVKKT00000005544.1">
    <property type="protein sequence ID" value="ENSVKKP00000005390.1"/>
    <property type="gene ID" value="ENSVKKG00000003972.1"/>
</dbReference>
<reference evidence="21" key="1">
    <citation type="submission" date="2025-08" db="UniProtKB">
        <authorList>
            <consortium name="Ensembl"/>
        </authorList>
    </citation>
    <scope>IDENTIFICATION</scope>
</reference>
<dbReference type="PANTHER" id="PTHR11481:SF5">
    <property type="entry name" value="PLATELET ENDOTHELIAL CELL ADHESION MOLECULE"/>
    <property type="match status" value="1"/>
</dbReference>
<dbReference type="CTD" id="5175"/>
<evidence type="ECO:0000256" key="4">
    <source>
        <dbReference type="ARBA" id="ARBA00022475"/>
    </source>
</evidence>
<dbReference type="SMART" id="SM00409">
    <property type="entry name" value="IG"/>
    <property type="match status" value="5"/>
</dbReference>
<feature type="domain" description="Ig-like" evidence="20">
    <location>
        <begin position="395"/>
        <end position="482"/>
    </location>
</feature>
<keyword evidence="15" id="KW-0393">Immunoglobulin domain</keyword>
<keyword evidence="7 19" id="KW-0732">Signal</keyword>
<dbReference type="PANTHER" id="PTHR11481">
    <property type="entry name" value="IMMUNOGLOBULIN FC RECEPTOR"/>
    <property type="match status" value="1"/>
</dbReference>
<feature type="chain" id="PRO_5034006237" description="Platelet endothelial cell adhesion molecule" evidence="19">
    <location>
        <begin position="18"/>
        <end position="706"/>
    </location>
</feature>
<evidence type="ECO:0000256" key="8">
    <source>
        <dbReference type="ARBA" id="ARBA00022737"/>
    </source>
</evidence>
<reference evidence="21" key="2">
    <citation type="submission" date="2025-09" db="UniProtKB">
        <authorList>
            <consortium name="Ensembl"/>
        </authorList>
    </citation>
    <scope>IDENTIFICATION</scope>
</reference>
<name>A0A8D2J0A7_VARKO</name>
<dbReference type="OMA" id="FLSCDYE"/>
<feature type="domain" description="Ig-like" evidence="20">
    <location>
        <begin position="226"/>
        <end position="308"/>
    </location>
</feature>
<dbReference type="SMART" id="SM00408">
    <property type="entry name" value="IGc2"/>
    <property type="match status" value="3"/>
</dbReference>
<keyword evidence="12 18" id="KW-0472">Membrane</keyword>
<protein>
    <recommendedName>
        <fullName evidence="16">Platelet endothelial cell adhesion molecule</fullName>
    </recommendedName>
</protein>
<evidence type="ECO:0000256" key="9">
    <source>
        <dbReference type="ARBA" id="ARBA00022889"/>
    </source>
</evidence>
<feature type="domain" description="Ig-like" evidence="20">
    <location>
        <begin position="490"/>
        <end position="580"/>
    </location>
</feature>
<dbReference type="InterPro" id="IPR050488">
    <property type="entry name" value="Ig_Fc_receptor"/>
</dbReference>
<dbReference type="SUPFAM" id="SSF48726">
    <property type="entry name" value="Immunoglobulin"/>
    <property type="match status" value="5"/>
</dbReference>
<feature type="transmembrane region" description="Helical" evidence="18">
    <location>
        <begin position="591"/>
        <end position="614"/>
    </location>
</feature>
<feature type="signal peptide" evidence="19">
    <location>
        <begin position="1"/>
        <end position="17"/>
    </location>
</feature>
<evidence type="ECO:0000313" key="21">
    <source>
        <dbReference type="Ensembl" id="ENSVKKP00000005390.1"/>
    </source>
</evidence>
<dbReference type="Proteomes" id="UP000694545">
    <property type="component" value="Unplaced"/>
</dbReference>
<dbReference type="InterPro" id="IPR036179">
    <property type="entry name" value="Ig-like_dom_sf"/>
</dbReference>
<keyword evidence="6 18" id="KW-0812">Transmembrane</keyword>
<dbReference type="AlphaFoldDB" id="A0A8D2J0A7"/>
<evidence type="ECO:0000256" key="18">
    <source>
        <dbReference type="SAM" id="Phobius"/>
    </source>
</evidence>
<keyword evidence="9" id="KW-0130">Cell adhesion</keyword>
<dbReference type="GO" id="GO:0006955">
    <property type="term" value="P:immune response"/>
    <property type="evidence" value="ECO:0007669"/>
    <property type="project" value="TreeGrafter"/>
</dbReference>
<evidence type="ECO:0000313" key="22">
    <source>
        <dbReference type="Proteomes" id="UP000694545"/>
    </source>
</evidence>
<keyword evidence="22" id="KW-1185">Reference proteome</keyword>
<feature type="compositionally biased region" description="Basic and acidic residues" evidence="17">
    <location>
        <begin position="689"/>
        <end position="706"/>
    </location>
</feature>
<dbReference type="GO" id="GO:0004888">
    <property type="term" value="F:transmembrane signaling receptor activity"/>
    <property type="evidence" value="ECO:0007669"/>
    <property type="project" value="TreeGrafter"/>
</dbReference>
<keyword evidence="4" id="KW-1003">Cell membrane</keyword>
<evidence type="ECO:0000256" key="19">
    <source>
        <dbReference type="SAM" id="SignalP"/>
    </source>
</evidence>
<keyword evidence="5" id="KW-0597">Phosphoprotein</keyword>
<sequence length="706" mass="79553">MYCVLLLILLQCCKLKAQDNVFTINNIILRADPSEQVENGKPVTLYCTVDISKSEHFQLNYTFSFSRNDKFLFNKTSERNQIEYIIHRARFSDSGNYECTLNVEGKTKSSQPLTIKVKGIRQPKLTVQKTEVQEGEKVFLRCEVPEETPPFHFIFYKIPQSQHMQTKEKIRGPENKNFAEIEFLIDVGDRILYFECVVQILTVSGNERSNPSNKTMVTVHEPFSKPEINIQPPQNITEGDQMCVECKTVLLRPDQIEIIIQKDRTILNSTKGRETVKYCKVVTKEDHGEYICKAELSSVSKTGTVNVNISELFSKPKLILQKRHLDENSLLKIQCQADGPEQIHFSLLQDNKVLVNSSVYNTTAHVGDSGSYICKAKVKGITKKSEPIQVYVYAPVSRPVLSRPVPQVIVLGKYFQLKCRSDRGTLPITYILYRGNVPVGNQTVTEKNISALFQVKATSMEDPGEYRCSAQNGHSIMQKSIGHNITVIAPVADINLGGIQEGDVEDGQELTLLCTVGSGSFPINFSFFKENSAKSLYQITQSEKRGAIWYREGITKQDGGKYYCRADNQAKSPLLSKIVTVNVVLASWKKWLISTIVLLLLLALGIAVLVRYCFKKKKAKGSSMELARSKPEKLTSVQNNEGEFYYGSGYNEDGETNHIKSKEDNKGPDSENSEVGYTEVEVSVGNPYRDAEEHRHSRIEDLPDGT</sequence>
<feature type="domain" description="Ig-like" evidence="20">
    <location>
        <begin position="316"/>
        <end position="389"/>
    </location>
</feature>
<evidence type="ECO:0000256" key="14">
    <source>
        <dbReference type="ARBA" id="ARBA00023180"/>
    </source>
</evidence>
<dbReference type="PROSITE" id="PS50835">
    <property type="entry name" value="IG_LIKE"/>
    <property type="match status" value="5"/>
</dbReference>
<evidence type="ECO:0000256" key="2">
    <source>
        <dbReference type="ARBA" id="ARBA00004282"/>
    </source>
</evidence>